<evidence type="ECO:0000313" key="5">
    <source>
        <dbReference type="RefSeq" id="XP_002134529.2"/>
    </source>
</evidence>
<dbReference type="Proteomes" id="UP000001819">
    <property type="component" value="Chromosome X"/>
</dbReference>
<evidence type="ECO:0000256" key="1">
    <source>
        <dbReference type="ARBA" id="ARBA00004496"/>
    </source>
</evidence>
<dbReference type="InterPro" id="IPR015943">
    <property type="entry name" value="WD40/YVTN_repeat-like_dom_sf"/>
</dbReference>
<feature type="region of interest" description="Disordered" evidence="3">
    <location>
        <begin position="1"/>
        <end position="22"/>
    </location>
</feature>
<evidence type="ECO:0000313" key="4">
    <source>
        <dbReference type="Proteomes" id="UP000001819"/>
    </source>
</evidence>
<name>A0A6I8UZW0_DROPS</name>
<dbReference type="GO" id="GO:0007309">
    <property type="term" value="P:oocyte axis specification"/>
    <property type="evidence" value="ECO:0007669"/>
    <property type="project" value="TreeGrafter"/>
</dbReference>
<dbReference type="AlphaFoldDB" id="A0A6I8UZW0"/>
<dbReference type="PANTHER" id="PTHR46853:SF1">
    <property type="entry name" value="METHYLOSOME PROTEIN 50"/>
    <property type="match status" value="1"/>
</dbReference>
<dbReference type="KEGG" id="dpo:6901050"/>
<dbReference type="Gene3D" id="2.130.10.10">
    <property type="entry name" value="YVTN repeat-like/Quinoprotein amine dehydrogenase"/>
    <property type="match status" value="1"/>
</dbReference>
<dbReference type="RefSeq" id="XP_002134529.2">
    <property type="nucleotide sequence ID" value="XM_002134493.3"/>
</dbReference>
<dbReference type="ExpressionAtlas" id="A0A6I8UZW0">
    <property type="expression patterns" value="baseline"/>
</dbReference>
<comment type="subcellular location">
    <subcellularLocation>
        <location evidence="1">Cytoplasm</location>
    </subcellularLocation>
</comment>
<sequence>MFPQKLSEVYRTPGDHQPPADKNLAGNLEYPNLNAADVRAQPANISPQLHECWDSIAISEEKEYVLATNRRHGCDWRGMFFGYSESNVGHMTVENADFKLQSDHVVNIVRYADNNVLLVAPGDTQLQAWSTRSAVYNSKDPFFLFELDKAVAHNSPISHMSVFKADPQKCVSACASGHLKMWSIIEAGLKSFYHARVSHSDKFSGLATPAITASQFVTCDRSGCSRLWDARAGSPSSTTLFNDADRALSFTCAAWAAPSELQGENHVYLGDFDGNVHIADIRVPCKLQETIQCFENGIVSQLEINGAHLAVMSNMPASVKIARVNEDGKPEFIYTKENIHKRQTDAIWTDSRTLLTVGHGRKMAIHQLELANSAVDCGD</sequence>
<reference evidence="5" key="1">
    <citation type="submission" date="2025-08" db="UniProtKB">
        <authorList>
            <consortium name="RefSeq"/>
        </authorList>
    </citation>
    <scope>IDENTIFICATION</scope>
    <source>
        <strain evidence="5">MV-25-SWS-2005</strain>
        <tissue evidence="5">Whole body</tissue>
    </source>
</reference>
<gene>
    <name evidence="5" type="primary">LOC6901050</name>
</gene>
<evidence type="ECO:0000256" key="3">
    <source>
        <dbReference type="SAM" id="MobiDB-lite"/>
    </source>
</evidence>
<dbReference type="PANTHER" id="PTHR46853">
    <property type="entry name" value="METHYLOSOME PROTEIN 50"/>
    <property type="match status" value="1"/>
</dbReference>
<dbReference type="InParanoid" id="A0A6I8UZW0"/>
<protein>
    <submittedName>
        <fullName evidence="5">Protein valois-like</fullName>
    </submittedName>
</protein>
<keyword evidence="2" id="KW-0963">Cytoplasm</keyword>
<proteinExistence type="predicted"/>
<organism evidence="4 5">
    <name type="scientific">Drosophila pseudoobscura pseudoobscura</name>
    <name type="common">Fruit fly</name>
    <dbReference type="NCBI Taxonomy" id="46245"/>
    <lineage>
        <taxon>Eukaryota</taxon>
        <taxon>Metazoa</taxon>
        <taxon>Ecdysozoa</taxon>
        <taxon>Arthropoda</taxon>
        <taxon>Hexapoda</taxon>
        <taxon>Insecta</taxon>
        <taxon>Pterygota</taxon>
        <taxon>Neoptera</taxon>
        <taxon>Endopterygota</taxon>
        <taxon>Diptera</taxon>
        <taxon>Brachycera</taxon>
        <taxon>Muscomorpha</taxon>
        <taxon>Ephydroidea</taxon>
        <taxon>Drosophilidae</taxon>
        <taxon>Drosophila</taxon>
        <taxon>Sophophora</taxon>
    </lineage>
</organism>
<dbReference type="InterPro" id="IPR036322">
    <property type="entry name" value="WD40_repeat_dom_sf"/>
</dbReference>
<dbReference type="InterPro" id="IPR052139">
    <property type="entry name" value="Methylosome_Comp_WDR77"/>
</dbReference>
<dbReference type="SUPFAM" id="SSF50978">
    <property type="entry name" value="WD40 repeat-like"/>
    <property type="match status" value="1"/>
</dbReference>
<accession>A0A6I8UZW0</accession>
<keyword evidence="4" id="KW-1185">Reference proteome</keyword>
<evidence type="ECO:0000256" key="2">
    <source>
        <dbReference type="ARBA" id="ARBA00022490"/>
    </source>
</evidence>
<dbReference type="GO" id="GO:0034709">
    <property type="term" value="C:methylosome"/>
    <property type="evidence" value="ECO:0007669"/>
    <property type="project" value="TreeGrafter"/>
</dbReference>